<evidence type="ECO:0000313" key="2">
    <source>
        <dbReference type="Proteomes" id="UP000651057"/>
    </source>
</evidence>
<proteinExistence type="predicted"/>
<protein>
    <submittedName>
        <fullName evidence="1">Uncharacterized protein</fullName>
    </submittedName>
</protein>
<gene>
    <name evidence="1" type="ORF">JJQ60_13050</name>
</gene>
<dbReference type="Proteomes" id="UP000651057">
    <property type="component" value="Unassembled WGS sequence"/>
</dbReference>
<accession>A0A936ZRS7</accession>
<organism evidence="1 2">
    <name type="scientific">Aquimarina mytili</name>
    <dbReference type="NCBI Taxonomy" id="874423"/>
    <lineage>
        <taxon>Bacteria</taxon>
        <taxon>Pseudomonadati</taxon>
        <taxon>Bacteroidota</taxon>
        <taxon>Flavobacteriia</taxon>
        <taxon>Flavobacteriales</taxon>
        <taxon>Flavobacteriaceae</taxon>
        <taxon>Aquimarina</taxon>
    </lineage>
</organism>
<dbReference type="EMBL" id="JAERQJ010000004">
    <property type="protein sequence ID" value="MBL0684449.1"/>
    <property type="molecule type" value="Genomic_DNA"/>
</dbReference>
<evidence type="ECO:0000313" key="1">
    <source>
        <dbReference type="EMBL" id="MBL0684449.1"/>
    </source>
</evidence>
<dbReference type="RefSeq" id="WP_201920641.1">
    <property type="nucleotide sequence ID" value="NZ_BAABAX010000003.1"/>
</dbReference>
<sequence>MILVQNIKSTLAFLVLPFLFYGQANNEEIAYYNWFDRMLGEEYTGLYNGKQYIDPDINKIFENKHSFFLSDKVLSGSITYNGQTYYNLGIKYNLETEQVIVTLKPGAVTSVIQLIADKITSFYIEDYKFVRLDNTLNSKHPISGFFQIITEHPHFILYKKNKKNRKERLEDIGGSKIYYEFTTKSQYILFMDKAYHEVNSKDDFISIFPETKQEIKSFYSTQKKIRKSDPDAFMKQLLEDVIYRSISKNNL</sequence>
<reference evidence="1" key="1">
    <citation type="submission" date="2021-01" db="EMBL/GenBank/DDBJ databases">
        <authorList>
            <person name="Zhong Y.L."/>
        </authorList>
    </citation>
    <scope>NUCLEOTIDE SEQUENCE</scope>
    <source>
        <strain evidence="1">KCTC 23302</strain>
    </source>
</reference>
<comment type="caution">
    <text evidence="1">The sequence shown here is derived from an EMBL/GenBank/DDBJ whole genome shotgun (WGS) entry which is preliminary data.</text>
</comment>
<name>A0A936ZRS7_9FLAO</name>
<dbReference type="AlphaFoldDB" id="A0A936ZRS7"/>
<keyword evidence="2" id="KW-1185">Reference proteome</keyword>